<keyword evidence="4 8" id="KW-0560">Oxidoreductase</keyword>
<dbReference type="InterPro" id="IPR036291">
    <property type="entry name" value="NAD(P)-bd_dom_sf"/>
</dbReference>
<keyword evidence="9" id="KW-1185">Reference proteome</keyword>
<evidence type="ECO:0000256" key="5">
    <source>
        <dbReference type="RuleBase" id="RU361277"/>
    </source>
</evidence>
<evidence type="ECO:0000256" key="3">
    <source>
        <dbReference type="ARBA" id="ARBA00022833"/>
    </source>
</evidence>
<proteinExistence type="inferred from homology"/>
<dbReference type="InterPro" id="IPR013149">
    <property type="entry name" value="ADH-like_C"/>
</dbReference>
<comment type="similarity">
    <text evidence="5">Belongs to the zinc-containing alcohol dehydrogenase family.</text>
</comment>
<evidence type="ECO:0000256" key="4">
    <source>
        <dbReference type="ARBA" id="ARBA00023002"/>
    </source>
</evidence>
<evidence type="ECO:0000256" key="1">
    <source>
        <dbReference type="ARBA" id="ARBA00001947"/>
    </source>
</evidence>
<reference evidence="8 9" key="1">
    <citation type="submission" date="2018-12" db="EMBL/GenBank/DDBJ databases">
        <authorList>
            <consortium name="Pathogen Informatics"/>
        </authorList>
    </citation>
    <scope>NUCLEOTIDE SEQUENCE [LARGE SCALE GENOMIC DNA]</scope>
    <source>
        <strain evidence="8 9">NCTC10485</strain>
    </source>
</reference>
<organism evidence="8 9">
    <name type="scientific">Mycolicibacterium chitae</name>
    <name type="common">Mycobacterium chitae</name>
    <dbReference type="NCBI Taxonomy" id="1792"/>
    <lineage>
        <taxon>Bacteria</taxon>
        <taxon>Bacillati</taxon>
        <taxon>Actinomycetota</taxon>
        <taxon>Actinomycetes</taxon>
        <taxon>Mycobacteriales</taxon>
        <taxon>Mycobacteriaceae</taxon>
        <taxon>Mycolicibacterium</taxon>
    </lineage>
</organism>
<dbReference type="PANTHER" id="PTHR43401">
    <property type="entry name" value="L-THREONINE 3-DEHYDROGENASE"/>
    <property type="match status" value="1"/>
</dbReference>
<evidence type="ECO:0000259" key="6">
    <source>
        <dbReference type="Pfam" id="PF00107"/>
    </source>
</evidence>
<dbReference type="CDD" id="cd05284">
    <property type="entry name" value="arabinose_DH_like"/>
    <property type="match status" value="1"/>
</dbReference>
<dbReference type="SUPFAM" id="SSF51735">
    <property type="entry name" value="NAD(P)-binding Rossmann-fold domains"/>
    <property type="match status" value="1"/>
</dbReference>
<gene>
    <name evidence="8" type="primary">adh</name>
    <name evidence="8" type="ORF">NCTC10485_03919</name>
</gene>
<comment type="cofactor">
    <cofactor evidence="1 5">
        <name>Zn(2+)</name>
        <dbReference type="ChEBI" id="CHEBI:29105"/>
    </cofactor>
</comment>
<protein>
    <submittedName>
        <fullName evidence="8">Alcohol dehydrogenase</fullName>
        <ecNumber evidence="8">1.1.1.1</ecNumber>
    </submittedName>
</protein>
<dbReference type="Gene3D" id="3.90.180.10">
    <property type="entry name" value="Medium-chain alcohol dehydrogenases, catalytic domain"/>
    <property type="match status" value="1"/>
</dbReference>
<keyword evidence="2 5" id="KW-0479">Metal-binding</keyword>
<dbReference type="EC" id="1.1.1.1" evidence="8"/>
<dbReference type="Pfam" id="PF08240">
    <property type="entry name" value="ADH_N"/>
    <property type="match status" value="1"/>
</dbReference>
<dbReference type="SUPFAM" id="SSF50129">
    <property type="entry name" value="GroES-like"/>
    <property type="match status" value="1"/>
</dbReference>
<dbReference type="Proteomes" id="UP000282551">
    <property type="component" value="Chromosome"/>
</dbReference>
<dbReference type="GO" id="GO:0004022">
    <property type="term" value="F:alcohol dehydrogenase (NAD+) activity"/>
    <property type="evidence" value="ECO:0007669"/>
    <property type="project" value="UniProtKB-EC"/>
</dbReference>
<evidence type="ECO:0000256" key="2">
    <source>
        <dbReference type="ARBA" id="ARBA00022723"/>
    </source>
</evidence>
<dbReference type="PROSITE" id="PS00059">
    <property type="entry name" value="ADH_ZINC"/>
    <property type="match status" value="1"/>
</dbReference>
<feature type="domain" description="Alcohol dehydrogenase-like C-terminal" evidence="6">
    <location>
        <begin position="179"/>
        <end position="298"/>
    </location>
</feature>
<dbReference type="Gene3D" id="3.40.50.720">
    <property type="entry name" value="NAD(P)-binding Rossmann-like Domain"/>
    <property type="match status" value="1"/>
</dbReference>
<feature type="domain" description="Alcohol dehydrogenase-like N-terminal" evidence="7">
    <location>
        <begin position="23"/>
        <end position="137"/>
    </location>
</feature>
<dbReference type="Pfam" id="PF00107">
    <property type="entry name" value="ADH_zinc_N"/>
    <property type="match status" value="1"/>
</dbReference>
<keyword evidence="3 5" id="KW-0862">Zinc</keyword>
<evidence type="ECO:0000259" key="7">
    <source>
        <dbReference type="Pfam" id="PF08240"/>
    </source>
</evidence>
<name>A0A3S4TPC8_MYCCI</name>
<sequence length="346" mass="35516">MRAVQLVEPTVVRIVEVPIPEIGPDDVLLRVSAAGLCHSDLHVVHNPDRIFSRPVTLGHEVAGTVAAVGAGVRDWVEGDSAVVHLCWSCGRCRNCVAGADNACLRGGRRAQPPAPGLGPDGGMAEFMRVPARFLVSIDGLDPVVSAPLADAAMTAYHAIGHSRAALTPGAAAVVIGVGGLGHCAIQILRATSAVRIIAVDIDPDRLVDARRHGAHDAVPAGADAHTEILGMTDGLGAAAVFDFVGNDASLCTAAHCVAPYGVVQAAGLAGGTAPIAAEPRTGVGWPWGATFRTSYGGTRTDLMACVALAREGHIAIDVERFALVDALQAVERLESGKVQGRAVLVP</sequence>
<dbReference type="InterPro" id="IPR011032">
    <property type="entry name" value="GroES-like_sf"/>
</dbReference>
<dbReference type="InterPro" id="IPR013154">
    <property type="entry name" value="ADH-like_N"/>
</dbReference>
<dbReference type="RefSeq" id="WP_126335265.1">
    <property type="nucleotide sequence ID" value="NZ_AP022604.1"/>
</dbReference>
<evidence type="ECO:0000313" key="9">
    <source>
        <dbReference type="Proteomes" id="UP000282551"/>
    </source>
</evidence>
<dbReference type="GO" id="GO:0008270">
    <property type="term" value="F:zinc ion binding"/>
    <property type="evidence" value="ECO:0007669"/>
    <property type="project" value="InterPro"/>
</dbReference>
<dbReference type="EMBL" id="LR134355">
    <property type="protein sequence ID" value="VEG49608.1"/>
    <property type="molecule type" value="Genomic_DNA"/>
</dbReference>
<dbReference type="PANTHER" id="PTHR43401:SF5">
    <property type="entry name" value="ALCOHOL DEHYDROGENASE-RELATED"/>
    <property type="match status" value="1"/>
</dbReference>
<evidence type="ECO:0000313" key="8">
    <source>
        <dbReference type="EMBL" id="VEG49608.1"/>
    </source>
</evidence>
<dbReference type="AlphaFoldDB" id="A0A3S4TPC8"/>
<dbReference type="InterPro" id="IPR050129">
    <property type="entry name" value="Zn_alcohol_dh"/>
</dbReference>
<dbReference type="OrthoDB" id="3567264at2"/>
<accession>A0A3S4TPC8</accession>
<dbReference type="InterPro" id="IPR002328">
    <property type="entry name" value="ADH_Zn_CS"/>
</dbReference>